<keyword evidence="3" id="KW-1185">Reference proteome</keyword>
<dbReference type="Proteomes" id="UP000256405">
    <property type="component" value="Unassembled WGS sequence"/>
</dbReference>
<dbReference type="AlphaFoldDB" id="A0A3E0E178"/>
<evidence type="ECO:0000256" key="1">
    <source>
        <dbReference type="SAM" id="SignalP"/>
    </source>
</evidence>
<keyword evidence="1" id="KW-0732">Signal</keyword>
<evidence type="ECO:0008006" key="4">
    <source>
        <dbReference type="Google" id="ProtNLM"/>
    </source>
</evidence>
<evidence type="ECO:0000313" key="2">
    <source>
        <dbReference type="EMBL" id="REG92047.1"/>
    </source>
</evidence>
<sequence length="186" mass="21272">MKKLIFLIITLASTLSMTNGQSSETDSTAQAEVKKLAFMVGEWKGTGWMMGQDQVKRSFDQTEKVKFKLDSTAILIEGEGKSGGKVIHDALAILTSQGESDQYDFQSFLPSGQKGTFKSELIEGVYYWYPTDFIRYIIRINEQGQWFEIGEINKGGNWYQFFEMTLDRKKGGNRLLWKKDSYILID</sequence>
<organism evidence="2 3">
    <name type="scientific">Algoriphagus antarcticus</name>
    <dbReference type="NCBI Taxonomy" id="238540"/>
    <lineage>
        <taxon>Bacteria</taxon>
        <taxon>Pseudomonadati</taxon>
        <taxon>Bacteroidota</taxon>
        <taxon>Cytophagia</taxon>
        <taxon>Cytophagales</taxon>
        <taxon>Cyclobacteriaceae</taxon>
        <taxon>Algoriphagus</taxon>
    </lineage>
</organism>
<dbReference type="EMBL" id="QUNF01000003">
    <property type="protein sequence ID" value="REG92047.1"/>
    <property type="molecule type" value="Genomic_DNA"/>
</dbReference>
<proteinExistence type="predicted"/>
<accession>A0A3E0E178</accession>
<protein>
    <recommendedName>
        <fullName evidence="4">DUF1579 domain-containing protein</fullName>
    </recommendedName>
</protein>
<evidence type="ECO:0000313" key="3">
    <source>
        <dbReference type="Proteomes" id="UP000256405"/>
    </source>
</evidence>
<dbReference type="OrthoDB" id="1437459at2"/>
<feature type="signal peptide" evidence="1">
    <location>
        <begin position="1"/>
        <end position="22"/>
    </location>
</feature>
<feature type="chain" id="PRO_5017712306" description="DUF1579 domain-containing protein" evidence="1">
    <location>
        <begin position="23"/>
        <end position="186"/>
    </location>
</feature>
<reference evidence="2 3" key="1">
    <citation type="submission" date="2018-08" db="EMBL/GenBank/DDBJ databases">
        <title>Genomic Encyclopedia of Archaeal and Bacterial Type Strains, Phase II (KMG-II): from individual species to whole genera.</title>
        <authorList>
            <person name="Goeker M."/>
        </authorList>
    </citation>
    <scope>NUCLEOTIDE SEQUENCE [LARGE SCALE GENOMIC DNA]</scope>
    <source>
        <strain evidence="2 3">DSM 15986</strain>
    </source>
</reference>
<dbReference type="RefSeq" id="WP_086539389.1">
    <property type="nucleotide sequence ID" value="NZ_MSSW01000001.1"/>
</dbReference>
<comment type="caution">
    <text evidence="2">The sequence shown here is derived from an EMBL/GenBank/DDBJ whole genome shotgun (WGS) entry which is preliminary data.</text>
</comment>
<gene>
    <name evidence="2" type="ORF">C8N25_103124</name>
</gene>
<name>A0A3E0E178_9BACT</name>